<feature type="domain" description="AAA+ ATPase" evidence="1">
    <location>
        <begin position="142"/>
        <end position="287"/>
    </location>
</feature>
<dbReference type="GO" id="GO:0043531">
    <property type="term" value="F:ADP binding"/>
    <property type="evidence" value="ECO:0007669"/>
    <property type="project" value="InterPro"/>
</dbReference>
<evidence type="ECO:0000313" key="3">
    <source>
        <dbReference type="Proteomes" id="UP000010473"/>
    </source>
</evidence>
<evidence type="ECO:0000313" key="2">
    <source>
        <dbReference type="EMBL" id="AFZ34366.1"/>
    </source>
</evidence>
<evidence type="ECO:0000259" key="1">
    <source>
        <dbReference type="SMART" id="SM00382"/>
    </source>
</evidence>
<gene>
    <name evidence="2" type="ordered locus">Sta7437_0775</name>
</gene>
<dbReference type="InterPro" id="IPR002182">
    <property type="entry name" value="NB-ARC"/>
</dbReference>
<dbReference type="HOGENOM" id="CLU_025923_0_0_3"/>
<dbReference type="KEGG" id="scs:Sta7437_0775"/>
<accession>K9XQN2</accession>
<reference evidence="3" key="1">
    <citation type="journal article" date="2013" name="Proc. Natl. Acad. Sci. U.S.A.">
        <title>Improving the coverage of the cyanobacterial phylum using diversity-driven genome sequencing.</title>
        <authorList>
            <person name="Shih P.M."/>
            <person name="Wu D."/>
            <person name="Latifi A."/>
            <person name="Axen S.D."/>
            <person name="Fewer D.P."/>
            <person name="Talla E."/>
            <person name="Calteau A."/>
            <person name="Cai F."/>
            <person name="Tandeau de Marsac N."/>
            <person name="Rippka R."/>
            <person name="Herdman M."/>
            <person name="Sivonen K."/>
            <person name="Coursin T."/>
            <person name="Laurent T."/>
            <person name="Goodwin L."/>
            <person name="Nolan M."/>
            <person name="Davenport K.W."/>
            <person name="Han C.S."/>
            <person name="Rubin E.M."/>
            <person name="Eisen J.A."/>
            <person name="Woyke T."/>
            <person name="Gugger M."/>
            <person name="Kerfeld C.A."/>
        </authorList>
    </citation>
    <scope>NUCLEOTIDE SEQUENCE [LARGE SCALE GENOMIC DNA]</scope>
    <source>
        <strain evidence="3">ATCC 29371 / PCC 7437</strain>
    </source>
</reference>
<dbReference type="RefSeq" id="WP_015192039.1">
    <property type="nucleotide sequence ID" value="NC_019748.1"/>
</dbReference>
<dbReference type="InterPro" id="IPR003593">
    <property type="entry name" value="AAA+_ATPase"/>
</dbReference>
<dbReference type="Pfam" id="PF26355">
    <property type="entry name" value="HTH_VMAP-M9"/>
    <property type="match status" value="1"/>
</dbReference>
<dbReference type="InterPro" id="IPR027417">
    <property type="entry name" value="P-loop_NTPase"/>
</dbReference>
<organism evidence="2 3">
    <name type="scientific">Stanieria cyanosphaera (strain ATCC 29371 / PCC 7437)</name>
    <dbReference type="NCBI Taxonomy" id="111780"/>
    <lineage>
        <taxon>Bacteria</taxon>
        <taxon>Bacillati</taxon>
        <taxon>Cyanobacteriota</taxon>
        <taxon>Cyanophyceae</taxon>
        <taxon>Pleurocapsales</taxon>
        <taxon>Dermocarpellaceae</taxon>
        <taxon>Stanieria</taxon>
    </lineage>
</organism>
<dbReference type="SMART" id="SM00382">
    <property type="entry name" value="AAA"/>
    <property type="match status" value="1"/>
</dbReference>
<dbReference type="Pfam" id="PF00931">
    <property type="entry name" value="NB-ARC"/>
    <property type="match status" value="1"/>
</dbReference>
<protein>
    <submittedName>
        <fullName evidence="2">NB-ARC domain protein</fullName>
    </submittedName>
</protein>
<dbReference type="SUPFAM" id="SSF52540">
    <property type="entry name" value="P-loop containing nucleoside triphosphate hydrolases"/>
    <property type="match status" value="1"/>
</dbReference>
<proteinExistence type="predicted"/>
<sequence length="450" mass="53252">MINNSYSFESIIFIIDEVIRPSYLNKIQEIILKQVWEGKTYSEIANIYNYDTEYIKTKGCELWKLLSKSFGTQINKSNFVPFMRSQINSLNSSLDKYQKRETTITSNSKQEYIHWTTAPEITNFQGRQMELTQLHNWSQEPCCRAVIISGMVGCGKTALAIKFGKQISEQFDYVIWFSLTESLSVKELLKSYLQIFASSVDQSLVDDYEHINSLLTKFVEHLRTYRCLLIIDDLDSILESDSTTIFYRQNSEEYAQLLRCLVATHHQSLSIFTSSIKPKIFEYYDNERVFFMHLQGLNQSSLELVYRNRLKNNNLTELQWHSLIKYCQYNPQIINIFVSNINNILEEDFNCILQEISLLKEVTKILEQELNNLSKLEKEMLYWLAINSGYTKNELLERQFSHFRPKSKLHESFDFLRERGLIYKKDNNYILQPLMKNYMQKKLIEIIIQE</sequence>
<dbReference type="Proteomes" id="UP000010473">
    <property type="component" value="Chromosome"/>
</dbReference>
<keyword evidence="3" id="KW-1185">Reference proteome</keyword>
<dbReference type="AlphaFoldDB" id="K9XQN2"/>
<dbReference type="InterPro" id="IPR058651">
    <property type="entry name" value="HTH_VMAP-M9"/>
</dbReference>
<name>K9XQN2_STAC7</name>
<dbReference type="Gene3D" id="3.40.50.300">
    <property type="entry name" value="P-loop containing nucleotide triphosphate hydrolases"/>
    <property type="match status" value="1"/>
</dbReference>
<dbReference type="EMBL" id="CP003653">
    <property type="protein sequence ID" value="AFZ34366.1"/>
    <property type="molecule type" value="Genomic_DNA"/>
</dbReference>
<dbReference type="eggNOG" id="COG1474">
    <property type="taxonomic scope" value="Bacteria"/>
</dbReference>
<dbReference type="OrthoDB" id="581379at2"/>
<dbReference type="STRING" id="111780.Sta7437_0775"/>